<gene>
    <name evidence="1" type="ORF">AFUS01_LOCUS38069</name>
</gene>
<accession>A0A8J2L3K2</accession>
<dbReference type="AlphaFoldDB" id="A0A8J2L3K2"/>
<proteinExistence type="predicted"/>
<dbReference type="EMBL" id="CAJVCH010546169">
    <property type="protein sequence ID" value="CAG7828122.1"/>
    <property type="molecule type" value="Genomic_DNA"/>
</dbReference>
<name>A0A8J2L3K2_9HEXA</name>
<protein>
    <submittedName>
        <fullName evidence="1">Uncharacterized protein</fullName>
    </submittedName>
</protein>
<comment type="caution">
    <text evidence="1">The sequence shown here is derived from an EMBL/GenBank/DDBJ whole genome shotgun (WGS) entry which is preliminary data.</text>
</comment>
<reference evidence="1" key="1">
    <citation type="submission" date="2021-06" db="EMBL/GenBank/DDBJ databases">
        <authorList>
            <person name="Hodson N. C."/>
            <person name="Mongue J. A."/>
            <person name="Jaron S. K."/>
        </authorList>
    </citation>
    <scope>NUCLEOTIDE SEQUENCE</scope>
</reference>
<dbReference type="Proteomes" id="UP000708208">
    <property type="component" value="Unassembled WGS sequence"/>
</dbReference>
<keyword evidence="2" id="KW-1185">Reference proteome</keyword>
<sequence length="79" mass="9063">MSFTNCHFVCDFKNPLLQIGVKWRSGLNCEVVRGAHLLVSHTTHVVFLLHHLNTVHYWVRVDKKFHGTLLPATEDTEAP</sequence>
<evidence type="ECO:0000313" key="1">
    <source>
        <dbReference type="EMBL" id="CAG7828122.1"/>
    </source>
</evidence>
<organism evidence="1 2">
    <name type="scientific">Allacma fusca</name>
    <dbReference type="NCBI Taxonomy" id="39272"/>
    <lineage>
        <taxon>Eukaryota</taxon>
        <taxon>Metazoa</taxon>
        <taxon>Ecdysozoa</taxon>
        <taxon>Arthropoda</taxon>
        <taxon>Hexapoda</taxon>
        <taxon>Collembola</taxon>
        <taxon>Symphypleona</taxon>
        <taxon>Sminthuridae</taxon>
        <taxon>Allacma</taxon>
    </lineage>
</organism>
<evidence type="ECO:0000313" key="2">
    <source>
        <dbReference type="Proteomes" id="UP000708208"/>
    </source>
</evidence>